<dbReference type="PROSITE" id="PS00094">
    <property type="entry name" value="C5_MTASE_1"/>
    <property type="match status" value="1"/>
</dbReference>
<dbReference type="EC" id="2.1.1.37" evidence="7"/>
<evidence type="ECO:0000256" key="3">
    <source>
        <dbReference type="ARBA" id="ARBA00022691"/>
    </source>
</evidence>
<comment type="catalytic activity">
    <reaction evidence="7">
        <text>a 2'-deoxycytidine in DNA + S-adenosyl-L-methionine = a 5-methyl-2'-deoxycytidine in DNA + S-adenosyl-L-homocysteine + H(+)</text>
        <dbReference type="Rhea" id="RHEA:13681"/>
        <dbReference type="Rhea" id="RHEA-COMP:11369"/>
        <dbReference type="Rhea" id="RHEA-COMP:11370"/>
        <dbReference type="ChEBI" id="CHEBI:15378"/>
        <dbReference type="ChEBI" id="CHEBI:57856"/>
        <dbReference type="ChEBI" id="CHEBI:59789"/>
        <dbReference type="ChEBI" id="CHEBI:85452"/>
        <dbReference type="ChEBI" id="CHEBI:85454"/>
        <dbReference type="EC" id="2.1.1.37"/>
    </reaction>
</comment>
<dbReference type="Gene3D" id="3.40.50.150">
    <property type="entry name" value="Vaccinia Virus protein VP39"/>
    <property type="match status" value="1"/>
</dbReference>
<dbReference type="GO" id="GO:0003886">
    <property type="term" value="F:DNA (cytosine-5-)-methyltransferase activity"/>
    <property type="evidence" value="ECO:0007669"/>
    <property type="project" value="UniProtKB-EC"/>
</dbReference>
<dbReference type="Proteomes" id="UP001057348">
    <property type="component" value="Chromosome"/>
</dbReference>
<evidence type="ECO:0000256" key="7">
    <source>
        <dbReference type="RuleBase" id="RU000417"/>
    </source>
</evidence>
<dbReference type="RefSeq" id="WP_253268697.1">
    <property type="nucleotide sequence ID" value="NZ_CP092751.1"/>
</dbReference>
<dbReference type="PANTHER" id="PTHR10629:SF52">
    <property type="entry name" value="DNA (CYTOSINE-5)-METHYLTRANSFERASE 1"/>
    <property type="match status" value="1"/>
</dbReference>
<dbReference type="PANTHER" id="PTHR10629">
    <property type="entry name" value="CYTOSINE-SPECIFIC METHYLTRANSFERASE"/>
    <property type="match status" value="1"/>
</dbReference>
<sequence>MPANTFFEKSPLEVNARALSLKDKEKIRVVSLFSGCGGMDLGFKGGFRFLEEDYEENPFNIVFSNDIFSAAMKVYEHNFGHKGIQDSIADIDLSIVPEADLVIGGFPCQDFSLAGKRKGLTSERGRLYEHMIRVIKHCNAKMFVAENVDGIRTNKAHANVDVTALDTILEDFEKAGYTVQYKVLNAADYGVPQTRKRVIIFGIRKDISSKIYYPEPTHSEEGLFGLPWVSAKEAIDDLWGQIDSPDFLNHTSKDYSKAKFYPGKKMQGNNRISAHKPAGTIRAEHHGNIEAHYRTNNPEDEEDMNSWRRLSIRECARLQSFPDEFNFTVSASSAYKMIGNAVPPVMAWHIARAAYYTLSQKEHDISVLKNQTVTTY</sequence>
<reference evidence="8" key="1">
    <citation type="submission" date="2022-02" db="EMBL/GenBank/DDBJ databases">
        <title>Draft Genome Sequence of Bacillus vallismortis Strain BL01, Isolated from Artemisia lerchiana Web. Roots.</title>
        <authorList>
            <person name="Chebotar V.K."/>
            <person name="Gancheva M.S."/>
            <person name="Chizhevskaya E.P."/>
            <person name="Komarova O.V."/>
            <person name="Baganova M.E."/>
            <person name="Zaplatkin A.N."/>
            <person name="Pishchik V.N."/>
        </authorList>
    </citation>
    <scope>NUCLEOTIDE SEQUENCE</scope>
    <source>
        <strain evidence="8">BL01</strain>
    </source>
</reference>
<evidence type="ECO:0000256" key="4">
    <source>
        <dbReference type="ARBA" id="ARBA00022747"/>
    </source>
</evidence>
<dbReference type="Gene3D" id="3.90.120.10">
    <property type="entry name" value="DNA Methylase, subunit A, domain 2"/>
    <property type="match status" value="1"/>
</dbReference>
<evidence type="ECO:0000256" key="2">
    <source>
        <dbReference type="ARBA" id="ARBA00022679"/>
    </source>
</evidence>
<accession>A0ABY4XYC7</accession>
<protein>
    <recommendedName>
        <fullName evidence="7">Cytosine-specific methyltransferase</fullName>
        <ecNumber evidence="7">2.1.1.37</ecNumber>
    </recommendedName>
</protein>
<evidence type="ECO:0000313" key="8">
    <source>
        <dbReference type="EMBL" id="USP95358.1"/>
    </source>
</evidence>
<keyword evidence="9" id="KW-1185">Reference proteome</keyword>
<gene>
    <name evidence="8" type="primary">dcm</name>
    <name evidence="8" type="ORF">MKF32_19500</name>
</gene>
<evidence type="ECO:0000256" key="5">
    <source>
        <dbReference type="PROSITE-ProRule" id="PRU01016"/>
    </source>
</evidence>
<keyword evidence="4" id="KW-0680">Restriction system</keyword>
<name>A0ABY4XYC7_BACVA</name>
<dbReference type="GO" id="GO:0032259">
    <property type="term" value="P:methylation"/>
    <property type="evidence" value="ECO:0007669"/>
    <property type="project" value="UniProtKB-KW"/>
</dbReference>
<feature type="active site" evidence="5">
    <location>
        <position position="108"/>
    </location>
</feature>
<dbReference type="NCBIfam" id="TIGR00675">
    <property type="entry name" value="dcm"/>
    <property type="match status" value="1"/>
</dbReference>
<dbReference type="SUPFAM" id="SSF53335">
    <property type="entry name" value="S-adenosyl-L-methionine-dependent methyltransferases"/>
    <property type="match status" value="1"/>
</dbReference>
<dbReference type="InterPro" id="IPR018117">
    <property type="entry name" value="C5_DNA_meth_AS"/>
</dbReference>
<evidence type="ECO:0000313" key="9">
    <source>
        <dbReference type="Proteomes" id="UP001057348"/>
    </source>
</evidence>
<dbReference type="PROSITE" id="PS51679">
    <property type="entry name" value="SAM_MT_C5"/>
    <property type="match status" value="1"/>
</dbReference>
<dbReference type="InterPro" id="IPR001525">
    <property type="entry name" value="C5_MeTfrase"/>
</dbReference>
<dbReference type="InterPro" id="IPR029063">
    <property type="entry name" value="SAM-dependent_MTases_sf"/>
</dbReference>
<organism evidence="8 9">
    <name type="scientific">Bacillus vallismortis</name>
    <dbReference type="NCBI Taxonomy" id="72361"/>
    <lineage>
        <taxon>Bacteria</taxon>
        <taxon>Bacillati</taxon>
        <taxon>Bacillota</taxon>
        <taxon>Bacilli</taxon>
        <taxon>Bacillales</taxon>
        <taxon>Bacillaceae</taxon>
        <taxon>Bacillus</taxon>
    </lineage>
</organism>
<dbReference type="CDD" id="cd00315">
    <property type="entry name" value="Cyt_C5_DNA_methylase"/>
    <property type="match status" value="1"/>
</dbReference>
<dbReference type="InterPro" id="IPR050390">
    <property type="entry name" value="C5-Methyltransferase"/>
</dbReference>
<keyword evidence="1 5" id="KW-0489">Methyltransferase</keyword>
<proteinExistence type="inferred from homology"/>
<comment type="similarity">
    <text evidence="5 6">Belongs to the class I-like SAM-binding methyltransferase superfamily. C5-methyltransferase family.</text>
</comment>
<keyword evidence="3 5" id="KW-0949">S-adenosyl-L-methionine</keyword>
<keyword evidence="2 5" id="KW-0808">Transferase</keyword>
<dbReference type="EMBL" id="CP092751">
    <property type="protein sequence ID" value="USP95358.1"/>
    <property type="molecule type" value="Genomic_DNA"/>
</dbReference>
<dbReference type="PRINTS" id="PR00105">
    <property type="entry name" value="C5METTRFRASE"/>
</dbReference>
<dbReference type="Pfam" id="PF00145">
    <property type="entry name" value="DNA_methylase"/>
    <property type="match status" value="1"/>
</dbReference>
<evidence type="ECO:0000256" key="6">
    <source>
        <dbReference type="RuleBase" id="RU000416"/>
    </source>
</evidence>
<evidence type="ECO:0000256" key="1">
    <source>
        <dbReference type="ARBA" id="ARBA00022603"/>
    </source>
</evidence>